<evidence type="ECO:0000313" key="8">
    <source>
        <dbReference type="Proteomes" id="UP000182987"/>
    </source>
</evidence>
<feature type="transmembrane region" description="Helical" evidence="6">
    <location>
        <begin position="12"/>
        <end position="34"/>
    </location>
</feature>
<dbReference type="AlphaFoldDB" id="A0A1L3ENP7"/>
<dbReference type="RefSeq" id="WP_046969382.1">
    <property type="nucleotide sequence ID" value="NZ_CP017480.1"/>
</dbReference>
<keyword evidence="4 6" id="KW-1133">Transmembrane helix</keyword>
<accession>A0A1L3ENP7</accession>
<dbReference type="Pfam" id="PF07963">
    <property type="entry name" value="N_methyl"/>
    <property type="match status" value="1"/>
</dbReference>
<dbReference type="NCBIfam" id="TIGR02532">
    <property type="entry name" value="IV_pilin_GFxxxE"/>
    <property type="match status" value="1"/>
</dbReference>
<dbReference type="Gene3D" id="3.30.700.10">
    <property type="entry name" value="Glycoprotein, Type 4 Pilin"/>
    <property type="match status" value="1"/>
</dbReference>
<dbReference type="GO" id="GO:0016020">
    <property type="term" value="C:membrane"/>
    <property type="evidence" value="ECO:0007669"/>
    <property type="project" value="UniProtKB-SubCell"/>
</dbReference>
<dbReference type="InterPro" id="IPR012902">
    <property type="entry name" value="N_methyl_site"/>
</dbReference>
<evidence type="ECO:0000313" key="7">
    <source>
        <dbReference type="EMBL" id="APG02691.1"/>
    </source>
</evidence>
<dbReference type="PANTHER" id="PTHR30093">
    <property type="entry name" value="GENERAL SECRETION PATHWAY PROTEIN G"/>
    <property type="match status" value="1"/>
</dbReference>
<dbReference type="InterPro" id="IPR031982">
    <property type="entry name" value="PilE-like"/>
</dbReference>
<evidence type="ECO:0008006" key="9">
    <source>
        <dbReference type="Google" id="ProtNLM"/>
    </source>
</evidence>
<comment type="subcellular location">
    <subcellularLocation>
        <location evidence="1">Membrane</location>
        <topology evidence="1">Single-pass membrane protein</topology>
    </subcellularLocation>
</comment>
<dbReference type="GO" id="GO:0015628">
    <property type="term" value="P:protein secretion by the type II secretion system"/>
    <property type="evidence" value="ECO:0007669"/>
    <property type="project" value="InterPro"/>
</dbReference>
<reference evidence="8" key="1">
    <citation type="submission" date="2016-09" db="EMBL/GenBank/DDBJ databases">
        <authorList>
            <person name="Lysoe E."/>
        </authorList>
    </citation>
    <scope>NUCLEOTIDE SEQUENCE [LARGE SCALE GENOMIC DNA]</scope>
    <source>
        <strain evidence="8">LJ96T</strain>
    </source>
</reference>
<dbReference type="InterPro" id="IPR002416">
    <property type="entry name" value="T2SS_protein-GspH"/>
</dbReference>
<dbReference type="EMBL" id="CP017480">
    <property type="protein sequence ID" value="APG02691.1"/>
    <property type="molecule type" value="Genomic_DNA"/>
</dbReference>
<protein>
    <recommendedName>
        <fullName evidence="9">Pilus assembly protein PilE</fullName>
    </recommendedName>
</protein>
<gene>
    <name evidence="7" type="ORF">BJI69_01385</name>
</gene>
<evidence type="ECO:0000256" key="3">
    <source>
        <dbReference type="ARBA" id="ARBA00022692"/>
    </source>
</evidence>
<dbReference type="PRINTS" id="PR00885">
    <property type="entry name" value="BCTERIALGSPH"/>
</dbReference>
<dbReference type="SUPFAM" id="SSF54523">
    <property type="entry name" value="Pili subunits"/>
    <property type="match status" value="1"/>
</dbReference>
<keyword evidence="2" id="KW-0488">Methylation</keyword>
<evidence type="ECO:0000256" key="6">
    <source>
        <dbReference type="SAM" id="Phobius"/>
    </source>
</evidence>
<evidence type="ECO:0000256" key="2">
    <source>
        <dbReference type="ARBA" id="ARBA00022481"/>
    </source>
</evidence>
<dbReference type="PROSITE" id="PS00409">
    <property type="entry name" value="PROKAR_NTER_METHYL"/>
    <property type="match status" value="1"/>
</dbReference>
<sequence>MISNIRRTRGFTLLELMIVVLVMGVLAMIAVTSYGRYAYRARRADGQELLMRVANAQERYYATFNKYGDDPVTGDLKLGSATSEKGYYTVKITKTDITKDYTATAVRVAGNSQAKDVCGDLSINSQGVKLPAATDTAANSNGRCW</sequence>
<dbReference type="OrthoDB" id="5296638at2"/>
<evidence type="ECO:0000256" key="1">
    <source>
        <dbReference type="ARBA" id="ARBA00004167"/>
    </source>
</evidence>
<dbReference type="GO" id="GO:0015627">
    <property type="term" value="C:type II protein secretion system complex"/>
    <property type="evidence" value="ECO:0007669"/>
    <property type="project" value="InterPro"/>
</dbReference>
<dbReference type="STRING" id="1440763.BJI69_01385"/>
<dbReference type="GO" id="GO:0043683">
    <property type="term" value="P:type IV pilus assembly"/>
    <property type="evidence" value="ECO:0007669"/>
    <property type="project" value="InterPro"/>
</dbReference>
<dbReference type="Pfam" id="PF16732">
    <property type="entry name" value="ComP_DUS"/>
    <property type="match status" value="1"/>
</dbReference>
<dbReference type="KEGG" id="lrz:BJI69_01385"/>
<dbReference type="InterPro" id="IPR045584">
    <property type="entry name" value="Pilin-like"/>
</dbReference>
<keyword evidence="3 6" id="KW-0812">Transmembrane</keyword>
<evidence type="ECO:0000256" key="5">
    <source>
        <dbReference type="ARBA" id="ARBA00023136"/>
    </source>
</evidence>
<organism evidence="7 8">
    <name type="scientific">Luteibacter rhizovicinus DSM 16549</name>
    <dbReference type="NCBI Taxonomy" id="1440763"/>
    <lineage>
        <taxon>Bacteria</taxon>
        <taxon>Pseudomonadati</taxon>
        <taxon>Pseudomonadota</taxon>
        <taxon>Gammaproteobacteria</taxon>
        <taxon>Lysobacterales</taxon>
        <taxon>Rhodanobacteraceae</taxon>
        <taxon>Luteibacter</taxon>
    </lineage>
</organism>
<dbReference type="Proteomes" id="UP000182987">
    <property type="component" value="Chromosome"/>
</dbReference>
<keyword evidence="5 6" id="KW-0472">Membrane</keyword>
<name>A0A1L3ENP7_9GAMM</name>
<dbReference type="PANTHER" id="PTHR30093:SF47">
    <property type="entry name" value="TYPE IV PILUS NON-CORE MINOR PILIN PILE"/>
    <property type="match status" value="1"/>
</dbReference>
<evidence type="ECO:0000256" key="4">
    <source>
        <dbReference type="ARBA" id="ARBA00022989"/>
    </source>
</evidence>
<keyword evidence="8" id="KW-1185">Reference proteome</keyword>
<proteinExistence type="predicted"/>